<sequence>MSDLTAGEATPSKAPGGMDFSAAPMPAIRKVLEIVGWGLVALLVFTGLSAIFSRTDFMIGAFSEPIANPEEVFNAFDIRYYTNAMATVLHLGPGFFVMVLGPLQFMRGVRKKHINLHRISGRVFVLCGTIGAFSGIAIGVFDPFMGVGDQGFNESMATAFFSVYILFSLVMAIVRIKQRNFGQHREWMIRAFALMLAIATERLMLSALMATTGIDIAVLFGTTFWMAAVTNIGAAELWINFTRTPGNGARHWKDMDAKAAKA</sequence>
<evidence type="ECO:0000313" key="2">
    <source>
        <dbReference type="EMBL" id="PCI79449.1"/>
    </source>
</evidence>
<keyword evidence="1" id="KW-0812">Transmembrane</keyword>
<dbReference type="AlphaFoldDB" id="A0A2A4XBD0"/>
<accession>A0A2A4XBD0</accession>
<feature type="transmembrane region" description="Helical" evidence="1">
    <location>
        <begin position="156"/>
        <end position="176"/>
    </location>
</feature>
<feature type="transmembrane region" description="Helical" evidence="1">
    <location>
        <begin position="80"/>
        <end position="103"/>
    </location>
</feature>
<evidence type="ECO:0000256" key="1">
    <source>
        <dbReference type="SAM" id="Phobius"/>
    </source>
</evidence>
<gene>
    <name evidence="2" type="ORF">COB20_04850</name>
</gene>
<proteinExistence type="predicted"/>
<reference evidence="3" key="1">
    <citation type="submission" date="2017-08" db="EMBL/GenBank/DDBJ databases">
        <title>A dynamic microbial community with high functional redundancy inhabits the cold, oxic subseafloor aquifer.</title>
        <authorList>
            <person name="Tully B.J."/>
            <person name="Wheat C.G."/>
            <person name="Glazer B.T."/>
            <person name="Huber J.A."/>
        </authorList>
    </citation>
    <scope>NUCLEOTIDE SEQUENCE [LARGE SCALE GENOMIC DNA]</scope>
</reference>
<dbReference type="InterPro" id="IPR018750">
    <property type="entry name" value="DUF2306_membrane"/>
</dbReference>
<comment type="caution">
    <text evidence="2">The sequence shown here is derived from an EMBL/GenBank/DDBJ whole genome shotgun (WGS) entry which is preliminary data.</text>
</comment>
<evidence type="ECO:0008006" key="4">
    <source>
        <dbReference type="Google" id="ProtNLM"/>
    </source>
</evidence>
<evidence type="ECO:0000313" key="3">
    <source>
        <dbReference type="Proteomes" id="UP000218767"/>
    </source>
</evidence>
<dbReference type="Proteomes" id="UP000218767">
    <property type="component" value="Unassembled WGS sequence"/>
</dbReference>
<dbReference type="Pfam" id="PF10067">
    <property type="entry name" value="DUF2306"/>
    <property type="match status" value="1"/>
</dbReference>
<feature type="transmembrane region" description="Helical" evidence="1">
    <location>
        <begin position="216"/>
        <end position="239"/>
    </location>
</feature>
<name>A0A2A4XBD0_9GAMM</name>
<feature type="transmembrane region" description="Helical" evidence="1">
    <location>
        <begin position="123"/>
        <end position="144"/>
    </location>
</feature>
<feature type="transmembrane region" description="Helical" evidence="1">
    <location>
        <begin position="34"/>
        <end position="52"/>
    </location>
</feature>
<protein>
    <recommendedName>
        <fullName evidence="4">DUF2306 domain-containing protein</fullName>
    </recommendedName>
</protein>
<feature type="transmembrane region" description="Helical" evidence="1">
    <location>
        <begin position="188"/>
        <end position="210"/>
    </location>
</feature>
<keyword evidence="1" id="KW-0472">Membrane</keyword>
<keyword evidence="1" id="KW-1133">Transmembrane helix</keyword>
<organism evidence="2 3">
    <name type="scientific">SAR86 cluster bacterium</name>
    <dbReference type="NCBI Taxonomy" id="2030880"/>
    <lineage>
        <taxon>Bacteria</taxon>
        <taxon>Pseudomonadati</taxon>
        <taxon>Pseudomonadota</taxon>
        <taxon>Gammaproteobacteria</taxon>
        <taxon>SAR86 cluster</taxon>
    </lineage>
</organism>
<dbReference type="EMBL" id="NVUL01000017">
    <property type="protein sequence ID" value="PCI79449.1"/>
    <property type="molecule type" value="Genomic_DNA"/>
</dbReference>